<evidence type="ECO:0000256" key="1">
    <source>
        <dbReference type="SAM" id="Phobius"/>
    </source>
</evidence>
<keyword evidence="1" id="KW-0472">Membrane</keyword>
<organism evidence="2 3">
    <name type="scientific">Mycoplasma miroungirhinis</name>
    <dbReference type="NCBI Taxonomy" id="754516"/>
    <lineage>
        <taxon>Bacteria</taxon>
        <taxon>Bacillati</taxon>
        <taxon>Mycoplasmatota</taxon>
        <taxon>Mollicutes</taxon>
        <taxon>Mycoplasmataceae</taxon>
        <taxon>Mycoplasma</taxon>
    </lineage>
</organism>
<feature type="transmembrane region" description="Helical" evidence="1">
    <location>
        <begin position="110"/>
        <end position="130"/>
    </location>
</feature>
<dbReference type="Proteomes" id="UP000502118">
    <property type="component" value="Chromosome"/>
</dbReference>
<keyword evidence="3" id="KW-1185">Reference proteome</keyword>
<feature type="transmembrane region" description="Helical" evidence="1">
    <location>
        <begin position="29"/>
        <end position="46"/>
    </location>
</feature>
<keyword evidence="1" id="KW-1133">Transmembrane helix</keyword>
<evidence type="ECO:0000313" key="2">
    <source>
        <dbReference type="EMBL" id="QJR43950.1"/>
    </source>
</evidence>
<name>A0A6M4JAM0_9MOLU</name>
<dbReference type="EMBL" id="CP053097">
    <property type="protein sequence ID" value="QJR43950.1"/>
    <property type="molecule type" value="Genomic_DNA"/>
</dbReference>
<accession>A0A6M4JAM0</accession>
<evidence type="ECO:0000313" key="3">
    <source>
        <dbReference type="Proteomes" id="UP000502118"/>
    </source>
</evidence>
<dbReference type="AlphaFoldDB" id="A0A6M4JAM0"/>
<gene>
    <name evidence="2" type="ORF">HLA92_00610</name>
</gene>
<reference evidence="2 3" key="1">
    <citation type="submission" date="2020-05" db="EMBL/GenBank/DDBJ databases">
        <title>Novel Mycoplasma species detected in Mirounga angustirostris (northern elephant seal) from the USA.</title>
        <authorList>
            <person name="Volokhov D.V."/>
        </authorList>
    </citation>
    <scope>NUCLEOTIDE SEQUENCE [LARGE SCALE GENOMIC DNA]</scope>
    <source>
        <strain evidence="2 3">Mirounga ES2806-NAS</strain>
    </source>
</reference>
<keyword evidence="1" id="KW-0812">Transmembrane</keyword>
<protein>
    <submittedName>
        <fullName evidence="2">Uncharacterized protein</fullName>
    </submittedName>
</protein>
<dbReference type="KEGG" id="mmio:HLA92_00610"/>
<proteinExistence type="predicted"/>
<sequence>MAYWLKDSIIIENNKEHIFKNTKSIPDSLTVSNVIIFCINVLTLMIRKGLGTGLKKVLKNIFDTFNFKKQNEMLKKRHMSQYELNKLIKNQDISKQKQVSQKRSYKSSTFIFWALILITIIIQISLIPYMK</sequence>
<dbReference type="RefSeq" id="WP_171112506.1">
    <property type="nucleotide sequence ID" value="NZ_CP053097.1"/>
</dbReference>